<accession>A0A8J3IUG1</accession>
<protein>
    <submittedName>
        <fullName evidence="2">Uncharacterized protein</fullName>
    </submittedName>
</protein>
<evidence type="ECO:0000313" key="3">
    <source>
        <dbReference type="Proteomes" id="UP000597444"/>
    </source>
</evidence>
<evidence type="ECO:0000256" key="1">
    <source>
        <dbReference type="SAM" id="MobiDB-lite"/>
    </source>
</evidence>
<gene>
    <name evidence="2" type="ORF">KSF_081370</name>
</gene>
<evidence type="ECO:0000313" key="2">
    <source>
        <dbReference type="EMBL" id="GHO98089.1"/>
    </source>
</evidence>
<sequence length="102" mass="11482">MGALRLSPSPHRFPVSRFQRSPNSDKRKAPTRTLNPSCRYGWGEPLSPRNICRMHQSCYVDAIGMGKVKSVMSNYTSLPLLLKRRDHTGRVAGIEAVTDRIT</sequence>
<dbReference type="AlphaFoldDB" id="A0A8J3IUG1"/>
<dbReference type="Proteomes" id="UP000597444">
    <property type="component" value="Unassembled WGS sequence"/>
</dbReference>
<dbReference type="EMBL" id="BNJK01000002">
    <property type="protein sequence ID" value="GHO98089.1"/>
    <property type="molecule type" value="Genomic_DNA"/>
</dbReference>
<name>A0A8J3IUG1_9CHLR</name>
<comment type="caution">
    <text evidence="2">The sequence shown here is derived from an EMBL/GenBank/DDBJ whole genome shotgun (WGS) entry which is preliminary data.</text>
</comment>
<reference evidence="2" key="1">
    <citation type="submission" date="2020-10" db="EMBL/GenBank/DDBJ databases">
        <title>Taxonomic study of unclassified bacteria belonging to the class Ktedonobacteria.</title>
        <authorList>
            <person name="Yabe S."/>
            <person name="Wang C.M."/>
            <person name="Zheng Y."/>
            <person name="Sakai Y."/>
            <person name="Cavaletti L."/>
            <person name="Monciardini P."/>
            <person name="Donadio S."/>
        </authorList>
    </citation>
    <scope>NUCLEOTIDE SEQUENCE</scope>
    <source>
        <strain evidence="2">ID150040</strain>
    </source>
</reference>
<proteinExistence type="predicted"/>
<organism evidence="2 3">
    <name type="scientific">Reticulibacter mediterranei</name>
    <dbReference type="NCBI Taxonomy" id="2778369"/>
    <lineage>
        <taxon>Bacteria</taxon>
        <taxon>Bacillati</taxon>
        <taxon>Chloroflexota</taxon>
        <taxon>Ktedonobacteria</taxon>
        <taxon>Ktedonobacterales</taxon>
        <taxon>Reticulibacteraceae</taxon>
        <taxon>Reticulibacter</taxon>
    </lineage>
</organism>
<keyword evidence="3" id="KW-1185">Reference proteome</keyword>
<feature type="region of interest" description="Disordered" evidence="1">
    <location>
        <begin position="1"/>
        <end position="34"/>
    </location>
</feature>